<comment type="caution">
    <text evidence="1">The sequence shown here is derived from an EMBL/GenBank/DDBJ whole genome shotgun (WGS) entry which is preliminary data.</text>
</comment>
<sequence>MRNPSLLRFLAAVDEYTKTGALLMTVSGYDPAELAVAVRSAMELGFIEGTGEVHPSLRITDAGRDWAAEELAPFARLMAATSAIGRAA</sequence>
<evidence type="ECO:0000313" key="1">
    <source>
        <dbReference type="EMBL" id="MQQ09087.1"/>
    </source>
</evidence>
<dbReference type="RefSeq" id="WP_153216030.1">
    <property type="nucleotide sequence ID" value="NZ_WIBF01000006.1"/>
</dbReference>
<protein>
    <recommendedName>
        <fullName evidence="3">Transcriptional regulator</fullName>
    </recommendedName>
</protein>
<proteinExistence type="predicted"/>
<gene>
    <name evidence="1" type="ORF">GFB49_11530</name>
</gene>
<evidence type="ECO:0008006" key="3">
    <source>
        <dbReference type="Google" id="ProtNLM"/>
    </source>
</evidence>
<dbReference type="AlphaFoldDB" id="A0A843YK65"/>
<keyword evidence="2" id="KW-1185">Reference proteome</keyword>
<dbReference type="EMBL" id="WIBF01000006">
    <property type="protein sequence ID" value="MQQ09087.1"/>
    <property type="molecule type" value="Genomic_DNA"/>
</dbReference>
<organism evidence="1 2">
    <name type="scientific">Tritonibacter litoralis</name>
    <dbReference type="NCBI Taxonomy" id="2662264"/>
    <lineage>
        <taxon>Bacteria</taxon>
        <taxon>Pseudomonadati</taxon>
        <taxon>Pseudomonadota</taxon>
        <taxon>Alphaproteobacteria</taxon>
        <taxon>Rhodobacterales</taxon>
        <taxon>Paracoccaceae</taxon>
        <taxon>Tritonibacter</taxon>
    </lineage>
</organism>
<name>A0A843YK65_9RHOB</name>
<reference evidence="1 2" key="1">
    <citation type="submission" date="2019-10" db="EMBL/GenBank/DDBJ databases">
        <title>Epibacterium sp. nov., isolated from seawater.</title>
        <authorList>
            <person name="Zhang X."/>
            <person name="Li N."/>
        </authorList>
    </citation>
    <scope>NUCLEOTIDE SEQUENCE [LARGE SCALE GENOMIC DNA]</scope>
    <source>
        <strain evidence="1 2">SM1979</strain>
    </source>
</reference>
<evidence type="ECO:0000313" key="2">
    <source>
        <dbReference type="Proteomes" id="UP000444174"/>
    </source>
</evidence>
<dbReference type="Proteomes" id="UP000444174">
    <property type="component" value="Unassembled WGS sequence"/>
</dbReference>
<accession>A0A843YK65</accession>